<dbReference type="Proteomes" id="UP001530400">
    <property type="component" value="Unassembled WGS sequence"/>
</dbReference>
<feature type="compositionally biased region" description="Polar residues" evidence="1">
    <location>
        <begin position="115"/>
        <end position="144"/>
    </location>
</feature>
<gene>
    <name evidence="2" type="ORF">ACHAWO_002813</name>
</gene>
<organism evidence="2 3">
    <name type="scientific">Cyclotella atomus</name>
    <dbReference type="NCBI Taxonomy" id="382360"/>
    <lineage>
        <taxon>Eukaryota</taxon>
        <taxon>Sar</taxon>
        <taxon>Stramenopiles</taxon>
        <taxon>Ochrophyta</taxon>
        <taxon>Bacillariophyta</taxon>
        <taxon>Coscinodiscophyceae</taxon>
        <taxon>Thalassiosirophycidae</taxon>
        <taxon>Stephanodiscales</taxon>
        <taxon>Stephanodiscaceae</taxon>
        <taxon>Cyclotella</taxon>
    </lineage>
</organism>
<accession>A0ABD3PP16</accession>
<feature type="region of interest" description="Disordered" evidence="1">
    <location>
        <begin position="25"/>
        <end position="73"/>
    </location>
</feature>
<feature type="region of interest" description="Disordered" evidence="1">
    <location>
        <begin position="202"/>
        <end position="228"/>
    </location>
</feature>
<proteinExistence type="predicted"/>
<feature type="region of interest" description="Disordered" evidence="1">
    <location>
        <begin position="1"/>
        <end position="20"/>
    </location>
</feature>
<keyword evidence="3" id="KW-1185">Reference proteome</keyword>
<evidence type="ECO:0000313" key="2">
    <source>
        <dbReference type="EMBL" id="KAL3789484.1"/>
    </source>
</evidence>
<dbReference type="EMBL" id="JALLPJ020000522">
    <property type="protein sequence ID" value="KAL3789484.1"/>
    <property type="molecule type" value="Genomic_DNA"/>
</dbReference>
<protein>
    <submittedName>
        <fullName evidence="2">Uncharacterized protein</fullName>
    </submittedName>
</protein>
<feature type="compositionally biased region" description="Basic and acidic residues" evidence="1">
    <location>
        <begin position="38"/>
        <end position="55"/>
    </location>
</feature>
<evidence type="ECO:0000256" key="1">
    <source>
        <dbReference type="SAM" id="MobiDB-lite"/>
    </source>
</evidence>
<feature type="region of interest" description="Disordered" evidence="1">
    <location>
        <begin position="112"/>
        <end position="158"/>
    </location>
</feature>
<dbReference type="AlphaFoldDB" id="A0ABD3PP16"/>
<reference evidence="2 3" key="1">
    <citation type="submission" date="2024-10" db="EMBL/GenBank/DDBJ databases">
        <title>Updated reference genomes for cyclostephanoid diatoms.</title>
        <authorList>
            <person name="Roberts W.R."/>
            <person name="Alverson A.J."/>
        </authorList>
    </citation>
    <scope>NUCLEOTIDE SEQUENCE [LARGE SCALE GENOMIC DNA]</scope>
    <source>
        <strain evidence="2 3">AJA010-31</strain>
    </source>
</reference>
<sequence>MTMTASPNHYRAHVSSESSFLHSLASIHKGTSSRSRRASVDEGRRSESKAPRRASDSGASGHHRSSTPQGILRTHHEDPSAAVLTPSQNRVSFAHQLDGTLSRRVTNYDIHASPIESSAQRSLGSRAKSPSPQSAPRPSLQASLPSLPRRPSACSSNPHKDLAAIFTQGSGVHLPFHTTPAPKSRPVPRSFSMLDTEDLGTRSVAPVPPLPFSQRRSETTARTTNQAPQGTQVVCISRTDYRLGELARSSSHMVIDLNPTSASSKVSALKNYDFAFIKRTDGSWTYAILAYRSYENDDGNQDECMMFVMNEAGSTKMIKKCHWAEYVRRVARSEEDDV</sequence>
<name>A0ABD3PP16_9STRA</name>
<evidence type="ECO:0000313" key="3">
    <source>
        <dbReference type="Proteomes" id="UP001530400"/>
    </source>
</evidence>
<comment type="caution">
    <text evidence="2">The sequence shown here is derived from an EMBL/GenBank/DDBJ whole genome shotgun (WGS) entry which is preliminary data.</text>
</comment>